<evidence type="ECO:0000313" key="3">
    <source>
        <dbReference type="Proteomes" id="UP000799766"/>
    </source>
</evidence>
<keyword evidence="3" id="KW-1185">Reference proteome</keyword>
<feature type="compositionally biased region" description="Low complexity" evidence="1">
    <location>
        <begin position="79"/>
        <end position="117"/>
    </location>
</feature>
<gene>
    <name evidence="2" type="ORF">BDY21DRAFT_377079</name>
</gene>
<evidence type="ECO:0000313" key="2">
    <source>
        <dbReference type="EMBL" id="KAF2460384.1"/>
    </source>
</evidence>
<proteinExistence type="predicted"/>
<protein>
    <submittedName>
        <fullName evidence="2">Uncharacterized protein</fullName>
    </submittedName>
</protein>
<feature type="region of interest" description="Disordered" evidence="1">
    <location>
        <begin position="72"/>
        <end position="176"/>
    </location>
</feature>
<organism evidence="2 3">
    <name type="scientific">Lineolata rhizophorae</name>
    <dbReference type="NCBI Taxonomy" id="578093"/>
    <lineage>
        <taxon>Eukaryota</taxon>
        <taxon>Fungi</taxon>
        <taxon>Dikarya</taxon>
        <taxon>Ascomycota</taxon>
        <taxon>Pezizomycotina</taxon>
        <taxon>Dothideomycetes</taxon>
        <taxon>Dothideomycetes incertae sedis</taxon>
        <taxon>Lineolatales</taxon>
        <taxon>Lineolataceae</taxon>
        <taxon>Lineolata</taxon>
    </lineage>
</organism>
<accession>A0A6A6P8Y9</accession>
<dbReference type="EMBL" id="MU001673">
    <property type="protein sequence ID" value="KAF2460384.1"/>
    <property type="molecule type" value="Genomic_DNA"/>
</dbReference>
<dbReference type="AlphaFoldDB" id="A0A6A6P8Y9"/>
<name>A0A6A6P8Y9_9PEZI</name>
<dbReference type="OrthoDB" id="5408734at2759"/>
<evidence type="ECO:0000256" key="1">
    <source>
        <dbReference type="SAM" id="MobiDB-lite"/>
    </source>
</evidence>
<feature type="compositionally biased region" description="Polar residues" evidence="1">
    <location>
        <begin position="16"/>
        <end position="25"/>
    </location>
</feature>
<dbReference type="Proteomes" id="UP000799766">
    <property type="component" value="Unassembled WGS sequence"/>
</dbReference>
<sequence>MASMEDPDAGWKPSGRPQSTMARNFSATLDEMFGMNNDLDELSRDVYQKKIDVVTRNQELEALEARLRETEERLKKAGAKPAPGTAAAAAAGPSDPSSSSTSSKQNGAAASAAPMPAQNGNNLGVRKNGQRRSPLSEAFPLEVAGAGTGAGAGQAPDKVPLPASPHPSKGRRKEEA</sequence>
<reference evidence="2" key="1">
    <citation type="journal article" date="2020" name="Stud. Mycol.">
        <title>101 Dothideomycetes genomes: a test case for predicting lifestyles and emergence of pathogens.</title>
        <authorList>
            <person name="Haridas S."/>
            <person name="Albert R."/>
            <person name="Binder M."/>
            <person name="Bloem J."/>
            <person name="Labutti K."/>
            <person name="Salamov A."/>
            <person name="Andreopoulos B."/>
            <person name="Baker S."/>
            <person name="Barry K."/>
            <person name="Bills G."/>
            <person name="Bluhm B."/>
            <person name="Cannon C."/>
            <person name="Castanera R."/>
            <person name="Culley D."/>
            <person name="Daum C."/>
            <person name="Ezra D."/>
            <person name="Gonzalez J."/>
            <person name="Henrissat B."/>
            <person name="Kuo A."/>
            <person name="Liang C."/>
            <person name="Lipzen A."/>
            <person name="Lutzoni F."/>
            <person name="Magnuson J."/>
            <person name="Mondo S."/>
            <person name="Nolan M."/>
            <person name="Ohm R."/>
            <person name="Pangilinan J."/>
            <person name="Park H.-J."/>
            <person name="Ramirez L."/>
            <person name="Alfaro M."/>
            <person name="Sun H."/>
            <person name="Tritt A."/>
            <person name="Yoshinaga Y."/>
            <person name="Zwiers L.-H."/>
            <person name="Turgeon B."/>
            <person name="Goodwin S."/>
            <person name="Spatafora J."/>
            <person name="Crous P."/>
            <person name="Grigoriev I."/>
        </authorList>
    </citation>
    <scope>NUCLEOTIDE SEQUENCE</scope>
    <source>
        <strain evidence="2">ATCC 16933</strain>
    </source>
</reference>
<feature type="region of interest" description="Disordered" evidence="1">
    <location>
        <begin position="1"/>
        <end position="25"/>
    </location>
</feature>